<comment type="similarity">
    <text evidence="1 2">Belongs to the flagella basal body rod proteins family.</text>
</comment>
<dbReference type="EMBL" id="CP001854">
    <property type="protein sequence ID" value="ADB48462.1"/>
    <property type="molecule type" value="Genomic_DNA"/>
</dbReference>
<keyword evidence="2" id="KW-0975">Bacterial flagellum</keyword>
<dbReference type="InterPro" id="IPR010930">
    <property type="entry name" value="Flg_bb/hook_C_dom"/>
</dbReference>
<dbReference type="OrthoDB" id="9804559at2"/>
<dbReference type="InterPro" id="IPR037925">
    <property type="entry name" value="FlgE/F/G-like"/>
</dbReference>
<evidence type="ECO:0000259" key="5">
    <source>
        <dbReference type="Pfam" id="PF22692"/>
    </source>
</evidence>
<feature type="domain" description="Flagellar hook protein FlgE/F/G-like D1" evidence="5">
    <location>
        <begin position="89"/>
        <end position="130"/>
    </location>
</feature>
<evidence type="ECO:0000256" key="1">
    <source>
        <dbReference type="ARBA" id="ARBA00009677"/>
    </source>
</evidence>
<dbReference type="Proteomes" id="UP000008229">
    <property type="component" value="Chromosome"/>
</dbReference>
<dbReference type="NCBIfam" id="TIGR03506">
    <property type="entry name" value="FlgEFG_subfam"/>
    <property type="match status" value="1"/>
</dbReference>
<comment type="subcellular location">
    <subcellularLocation>
        <location evidence="2">Bacterial flagellum basal body</location>
    </subcellularLocation>
</comment>
<dbReference type="Pfam" id="PF00460">
    <property type="entry name" value="Flg_bb_rod"/>
    <property type="match status" value="1"/>
</dbReference>
<evidence type="ECO:0000313" key="6">
    <source>
        <dbReference type="EMBL" id="ADB48462.1"/>
    </source>
</evidence>
<dbReference type="GO" id="GO:0071978">
    <property type="term" value="P:bacterial-type flagellum-dependent swarming motility"/>
    <property type="evidence" value="ECO:0007669"/>
    <property type="project" value="TreeGrafter"/>
</dbReference>
<reference evidence="7" key="2">
    <citation type="submission" date="2010-01" db="EMBL/GenBank/DDBJ databases">
        <title>The complete genome of Conexibacter woesei DSM 14684.</title>
        <authorList>
            <consortium name="US DOE Joint Genome Institute (JGI-PGF)"/>
            <person name="Lucas S."/>
            <person name="Copeland A."/>
            <person name="Lapidus A."/>
            <person name="Glavina del Rio T."/>
            <person name="Dalin E."/>
            <person name="Tice H."/>
            <person name="Bruce D."/>
            <person name="Goodwin L."/>
            <person name="Pitluck S."/>
            <person name="Kyrpides N."/>
            <person name="Mavromatis K."/>
            <person name="Ivanova N."/>
            <person name="Mikhailova N."/>
            <person name="Chertkov O."/>
            <person name="Brettin T."/>
            <person name="Detter J.C."/>
            <person name="Han C."/>
            <person name="Larimer F."/>
            <person name="Land M."/>
            <person name="Hauser L."/>
            <person name="Markowitz V."/>
            <person name="Cheng J.-F."/>
            <person name="Hugenholtz P."/>
            <person name="Woyke T."/>
            <person name="Wu D."/>
            <person name="Pukall R."/>
            <person name="Steenblock K."/>
            <person name="Schneider S."/>
            <person name="Klenk H.-P."/>
            <person name="Eisen J.A."/>
        </authorList>
    </citation>
    <scope>NUCLEOTIDE SEQUENCE [LARGE SCALE GENOMIC DNA]</scope>
    <source>
        <strain evidence="7">DSM 14684 / CIP 108061 / JCM 11494 / NBRC 100937 / ID131577</strain>
    </source>
</reference>
<dbReference type="SUPFAM" id="SSF117143">
    <property type="entry name" value="Flagellar hook protein flgE"/>
    <property type="match status" value="1"/>
</dbReference>
<dbReference type="InterPro" id="IPR001444">
    <property type="entry name" value="Flag_bb_rod_N"/>
</dbReference>
<name>D3F3X9_CONWI</name>
<evidence type="ECO:0000259" key="4">
    <source>
        <dbReference type="Pfam" id="PF06429"/>
    </source>
</evidence>
<protein>
    <submittedName>
        <fullName evidence="6">Fagellar hook-basal body protein</fullName>
    </submittedName>
</protein>
<dbReference type="InterPro" id="IPR053967">
    <property type="entry name" value="LlgE_F_G-like_D1"/>
</dbReference>
<accession>D3F3X9</accession>
<organism evidence="6 7">
    <name type="scientific">Conexibacter woesei (strain DSM 14684 / CCUG 47730 / CIP 108061 / JCM 11494 / NBRC 100937 / ID131577)</name>
    <dbReference type="NCBI Taxonomy" id="469383"/>
    <lineage>
        <taxon>Bacteria</taxon>
        <taxon>Bacillati</taxon>
        <taxon>Actinomycetota</taxon>
        <taxon>Thermoleophilia</taxon>
        <taxon>Solirubrobacterales</taxon>
        <taxon>Conexibacteraceae</taxon>
        <taxon>Conexibacter</taxon>
    </lineage>
</organism>
<keyword evidence="7" id="KW-1185">Reference proteome</keyword>
<feature type="domain" description="Flagellar basal-body/hook protein C-terminal" evidence="4">
    <location>
        <begin position="180"/>
        <end position="221"/>
    </location>
</feature>
<dbReference type="Pfam" id="PF22692">
    <property type="entry name" value="LlgE_F_G_D1"/>
    <property type="match status" value="1"/>
</dbReference>
<proteinExistence type="inferred from homology"/>
<feature type="domain" description="Flagellar basal body rod protein N-terminal" evidence="3">
    <location>
        <begin position="5"/>
        <end position="35"/>
    </location>
</feature>
<evidence type="ECO:0000256" key="2">
    <source>
        <dbReference type="RuleBase" id="RU362116"/>
    </source>
</evidence>
<dbReference type="AlphaFoldDB" id="D3F3X9"/>
<dbReference type="PANTHER" id="PTHR30435:SF19">
    <property type="entry name" value="FLAGELLAR BASAL-BODY ROD PROTEIN FLGG"/>
    <property type="match status" value="1"/>
</dbReference>
<reference evidence="6 7" key="1">
    <citation type="journal article" date="2010" name="Stand. Genomic Sci.">
        <title>Complete genome sequence of Conexibacter woesei type strain (ID131577).</title>
        <authorList>
            <person name="Pukall R."/>
            <person name="Lapidus A."/>
            <person name="Glavina Del Rio T."/>
            <person name="Copeland A."/>
            <person name="Tice H."/>
            <person name="Cheng J.-F."/>
            <person name="Lucas S."/>
            <person name="Chen F."/>
            <person name="Nolan M."/>
            <person name="Bruce D."/>
            <person name="Goodwin L."/>
            <person name="Pitluck S."/>
            <person name="Mavromatis K."/>
            <person name="Ivanova N."/>
            <person name="Ovchinnikova G."/>
            <person name="Pati A."/>
            <person name="Chen A."/>
            <person name="Palaniappan K."/>
            <person name="Land M."/>
            <person name="Hauser L."/>
            <person name="Chang Y.-J."/>
            <person name="Jeffries C.D."/>
            <person name="Chain P."/>
            <person name="Meincke L."/>
            <person name="Sims D."/>
            <person name="Brettin T."/>
            <person name="Detter J.C."/>
            <person name="Rohde M."/>
            <person name="Goeker M."/>
            <person name="Bristow J."/>
            <person name="Eisen J.A."/>
            <person name="Markowitz V."/>
            <person name="Kyrpides N.C."/>
            <person name="Klenk H.-P."/>
            <person name="Hugenholtz P."/>
        </authorList>
    </citation>
    <scope>NUCLEOTIDE SEQUENCE [LARGE SCALE GENOMIC DNA]</scope>
    <source>
        <strain evidence="7">DSM 14684 / CIP 108061 / JCM 11494 / NBRC 100937 / ID131577</strain>
    </source>
</reference>
<evidence type="ECO:0000313" key="7">
    <source>
        <dbReference type="Proteomes" id="UP000008229"/>
    </source>
</evidence>
<gene>
    <name evidence="6" type="ordered locus">Cwoe_0026</name>
</gene>
<dbReference type="GO" id="GO:0009425">
    <property type="term" value="C:bacterial-type flagellum basal body"/>
    <property type="evidence" value="ECO:0007669"/>
    <property type="project" value="UniProtKB-SubCell"/>
</dbReference>
<evidence type="ECO:0000259" key="3">
    <source>
        <dbReference type="Pfam" id="PF00460"/>
    </source>
</evidence>
<dbReference type="Pfam" id="PF06429">
    <property type="entry name" value="Flg_bbr_C"/>
    <property type="match status" value="1"/>
</dbReference>
<dbReference type="PANTHER" id="PTHR30435">
    <property type="entry name" value="FLAGELLAR PROTEIN"/>
    <property type="match status" value="1"/>
</dbReference>
<dbReference type="InterPro" id="IPR020013">
    <property type="entry name" value="Flagellar_FlgE/F/G"/>
</dbReference>
<dbReference type="eggNOG" id="COG4786">
    <property type="taxonomic scope" value="Bacteria"/>
</dbReference>
<dbReference type="KEGG" id="cwo:Cwoe_0026"/>
<sequence length="232" mass="24235">MERGLYIAASGMIAEQMRQDAIANDLANASTPGYKADRITQASFGDLLLSNSNTGQVIGPLGTGAYADSKVTDLRPQATRVTEEPLDLAIVGEGWFGVQTPEGVRYTRNGQFSASPQGQLIDQLGRPVLGPGGQPVQLDARGHVRPGSVGVFALANARKEGDNYFTGAAGGQATGQVEIGALEGSGIDPTRTMVDMIASFRAYEAGQKVITTIDDTLRRTSTQVGNATGGSF</sequence>
<dbReference type="STRING" id="469383.Cwoe_0026"/>
<dbReference type="RefSeq" id="WP_012931515.1">
    <property type="nucleotide sequence ID" value="NC_013739.1"/>
</dbReference>
<dbReference type="HOGENOM" id="CLU_013687_0_0_11"/>